<feature type="signal peptide" evidence="1">
    <location>
        <begin position="1"/>
        <end position="19"/>
    </location>
</feature>
<dbReference type="PANTHER" id="PTHR48100">
    <property type="entry name" value="BROAD-SPECIFICITY PHOSPHATASE YOR283W-RELATED"/>
    <property type="match status" value="1"/>
</dbReference>
<organism evidence="2 3">
    <name type="scientific">Pedobacter puniceum</name>
    <dbReference type="NCBI Taxonomy" id="2666136"/>
    <lineage>
        <taxon>Bacteria</taxon>
        <taxon>Pseudomonadati</taxon>
        <taxon>Bacteroidota</taxon>
        <taxon>Sphingobacteriia</taxon>
        <taxon>Sphingobacteriales</taxon>
        <taxon>Sphingobacteriaceae</taxon>
        <taxon>Pedobacter</taxon>
    </lineage>
</organism>
<evidence type="ECO:0008006" key="4">
    <source>
        <dbReference type="Google" id="ProtNLM"/>
    </source>
</evidence>
<dbReference type="SUPFAM" id="SSF53254">
    <property type="entry name" value="Phosphoglycerate mutase-like"/>
    <property type="match status" value="1"/>
</dbReference>
<dbReference type="InterPro" id="IPR013078">
    <property type="entry name" value="His_Pase_superF_clade-1"/>
</dbReference>
<protein>
    <recommendedName>
        <fullName evidence="4">Histidine phosphatase family protein</fullName>
    </recommendedName>
</protein>
<dbReference type="GO" id="GO:0016791">
    <property type="term" value="F:phosphatase activity"/>
    <property type="evidence" value="ECO:0007669"/>
    <property type="project" value="TreeGrafter"/>
</dbReference>
<dbReference type="Proteomes" id="UP000462931">
    <property type="component" value="Unassembled WGS sequence"/>
</dbReference>
<proteinExistence type="predicted"/>
<dbReference type="CDD" id="cd07040">
    <property type="entry name" value="HP"/>
    <property type="match status" value="1"/>
</dbReference>
<dbReference type="GO" id="GO:0005737">
    <property type="term" value="C:cytoplasm"/>
    <property type="evidence" value="ECO:0007669"/>
    <property type="project" value="TreeGrafter"/>
</dbReference>
<accession>A0A7K0FNL9</accession>
<evidence type="ECO:0000313" key="2">
    <source>
        <dbReference type="EMBL" id="MRX47513.1"/>
    </source>
</evidence>
<feature type="chain" id="PRO_5029473669" description="Histidine phosphatase family protein" evidence="1">
    <location>
        <begin position="20"/>
        <end position="174"/>
    </location>
</feature>
<dbReference type="InterPro" id="IPR029033">
    <property type="entry name" value="His_PPase_superfam"/>
</dbReference>
<name>A0A7K0FNL9_9SPHI</name>
<evidence type="ECO:0000313" key="3">
    <source>
        <dbReference type="Proteomes" id="UP000462931"/>
    </source>
</evidence>
<reference evidence="2 3" key="1">
    <citation type="submission" date="2019-11" db="EMBL/GenBank/DDBJ databases">
        <authorList>
            <person name="Cheng Q."/>
            <person name="Yang Z."/>
        </authorList>
    </citation>
    <scope>NUCLEOTIDE SEQUENCE [LARGE SCALE GENOMIC DNA]</scope>
    <source>
        <strain evidence="2 3">HX-22-1</strain>
    </source>
</reference>
<evidence type="ECO:0000256" key="1">
    <source>
        <dbReference type="SAM" id="SignalP"/>
    </source>
</evidence>
<dbReference type="Pfam" id="PF00300">
    <property type="entry name" value="His_Phos_1"/>
    <property type="match status" value="1"/>
</dbReference>
<dbReference type="InterPro" id="IPR050275">
    <property type="entry name" value="PGM_Phosphatase"/>
</dbReference>
<keyword evidence="1" id="KW-0732">Signal</keyword>
<comment type="caution">
    <text evidence="2">The sequence shown here is derived from an EMBL/GenBank/DDBJ whole genome shotgun (WGS) entry which is preliminary data.</text>
</comment>
<dbReference type="Gene3D" id="3.40.50.1240">
    <property type="entry name" value="Phosphoglycerate mutase-like"/>
    <property type="match status" value="1"/>
</dbReference>
<keyword evidence="3" id="KW-1185">Reference proteome</keyword>
<dbReference type="EMBL" id="WKJI01000002">
    <property type="protein sequence ID" value="MRX47513.1"/>
    <property type="molecule type" value="Genomic_DNA"/>
</dbReference>
<dbReference type="PANTHER" id="PTHR48100:SF1">
    <property type="entry name" value="HISTIDINE PHOSPHATASE FAMILY PROTEIN-RELATED"/>
    <property type="match status" value="1"/>
</dbReference>
<sequence>MKKLLFFLGCFLVLQQAFAQHSTTVYIVRHAEKQTQDKKNQDPSLNELGKQRAEDLKTYLAKEKIGHIFTTPYKRNQETAAPLAKHLDLGIEFYEAHDTAFLAKRVKQELVGKRILVVGHSNTVIKIAEALGAKLSLKELQEEDYDFIIQLKIKGDKVKSQIKHFGKVHHSSSI</sequence>
<dbReference type="RefSeq" id="WP_154287643.1">
    <property type="nucleotide sequence ID" value="NZ_WKJI01000002.1"/>
</dbReference>
<gene>
    <name evidence="2" type="ORF">GJJ64_09955</name>
</gene>
<dbReference type="AlphaFoldDB" id="A0A7K0FNL9"/>